<gene>
    <name evidence="2" type="ordered locus">Os06g0580100</name>
    <name evidence="2" type="ORF">OSNPB_060580100</name>
</gene>
<dbReference type="Proteomes" id="UP000059680">
    <property type="component" value="Chromosome 6"/>
</dbReference>
<dbReference type="Gramene" id="Os06t0580100-02">
    <property type="protein sequence ID" value="Os06t0580100-02"/>
    <property type="gene ID" value="Os06g0580100"/>
</dbReference>
<reference evidence="3" key="1">
    <citation type="journal article" date="2005" name="Nature">
        <title>The map-based sequence of the rice genome.</title>
        <authorList>
            <consortium name="International rice genome sequencing project (IRGSP)"/>
            <person name="Matsumoto T."/>
            <person name="Wu J."/>
            <person name="Kanamori H."/>
            <person name="Katayose Y."/>
            <person name="Fujisawa M."/>
            <person name="Namiki N."/>
            <person name="Mizuno H."/>
            <person name="Yamamoto K."/>
            <person name="Antonio B.A."/>
            <person name="Baba T."/>
            <person name="Sakata K."/>
            <person name="Nagamura Y."/>
            <person name="Aoki H."/>
            <person name="Arikawa K."/>
            <person name="Arita K."/>
            <person name="Bito T."/>
            <person name="Chiden Y."/>
            <person name="Fujitsuka N."/>
            <person name="Fukunaka R."/>
            <person name="Hamada M."/>
            <person name="Harada C."/>
            <person name="Hayashi A."/>
            <person name="Hijishita S."/>
            <person name="Honda M."/>
            <person name="Hosokawa S."/>
            <person name="Ichikawa Y."/>
            <person name="Idonuma A."/>
            <person name="Iijima M."/>
            <person name="Ikeda M."/>
            <person name="Ikeno M."/>
            <person name="Ito K."/>
            <person name="Ito S."/>
            <person name="Ito T."/>
            <person name="Ito Y."/>
            <person name="Ito Y."/>
            <person name="Iwabuchi A."/>
            <person name="Kamiya K."/>
            <person name="Karasawa W."/>
            <person name="Kurita K."/>
            <person name="Katagiri S."/>
            <person name="Kikuta A."/>
            <person name="Kobayashi H."/>
            <person name="Kobayashi N."/>
            <person name="Machita K."/>
            <person name="Maehara T."/>
            <person name="Masukawa M."/>
            <person name="Mizubayashi T."/>
            <person name="Mukai Y."/>
            <person name="Nagasaki H."/>
            <person name="Nagata Y."/>
            <person name="Naito S."/>
            <person name="Nakashima M."/>
            <person name="Nakama Y."/>
            <person name="Nakamichi Y."/>
            <person name="Nakamura M."/>
            <person name="Meguro A."/>
            <person name="Negishi M."/>
            <person name="Ohta I."/>
            <person name="Ohta T."/>
            <person name="Okamoto M."/>
            <person name="Ono N."/>
            <person name="Saji S."/>
            <person name="Sakaguchi M."/>
            <person name="Sakai K."/>
            <person name="Shibata M."/>
            <person name="Shimokawa T."/>
            <person name="Song J."/>
            <person name="Takazaki Y."/>
            <person name="Terasawa K."/>
            <person name="Tsugane M."/>
            <person name="Tsuji K."/>
            <person name="Ueda S."/>
            <person name="Waki K."/>
            <person name="Yamagata H."/>
            <person name="Yamamoto M."/>
            <person name="Yamamoto S."/>
            <person name="Yamane H."/>
            <person name="Yoshiki S."/>
            <person name="Yoshihara R."/>
            <person name="Yukawa K."/>
            <person name="Zhong H."/>
            <person name="Yano M."/>
            <person name="Yuan Q."/>
            <person name="Ouyang S."/>
            <person name="Liu J."/>
            <person name="Jones K.M."/>
            <person name="Gansberger K."/>
            <person name="Moffat K."/>
            <person name="Hill J."/>
            <person name="Bera J."/>
            <person name="Fadrosh D."/>
            <person name="Jin S."/>
            <person name="Johri S."/>
            <person name="Kim M."/>
            <person name="Overton L."/>
            <person name="Reardon M."/>
            <person name="Tsitrin T."/>
            <person name="Vuong H."/>
            <person name="Weaver B."/>
            <person name="Ciecko A."/>
            <person name="Tallon L."/>
            <person name="Jackson J."/>
            <person name="Pai G."/>
            <person name="Aken S.V."/>
            <person name="Utterback T."/>
            <person name="Reidmuller S."/>
            <person name="Feldblyum T."/>
            <person name="Hsiao J."/>
            <person name="Zismann V."/>
            <person name="Iobst S."/>
            <person name="de Vazeille A.R."/>
            <person name="Buell C.R."/>
            <person name="Ying K."/>
            <person name="Li Y."/>
            <person name="Lu T."/>
            <person name="Huang Y."/>
            <person name="Zhao Q."/>
            <person name="Feng Q."/>
            <person name="Zhang L."/>
            <person name="Zhu J."/>
            <person name="Weng Q."/>
            <person name="Mu J."/>
            <person name="Lu Y."/>
            <person name="Fan D."/>
            <person name="Liu Y."/>
            <person name="Guan J."/>
            <person name="Zhang Y."/>
            <person name="Yu S."/>
            <person name="Liu X."/>
            <person name="Zhang Y."/>
            <person name="Hong G."/>
            <person name="Han B."/>
            <person name="Choisne N."/>
            <person name="Demange N."/>
            <person name="Orjeda G."/>
            <person name="Samain S."/>
            <person name="Cattolico L."/>
            <person name="Pelletier E."/>
            <person name="Couloux A."/>
            <person name="Segurens B."/>
            <person name="Wincker P."/>
            <person name="D'Hont A."/>
            <person name="Scarpelli C."/>
            <person name="Weissenbach J."/>
            <person name="Salanoubat M."/>
            <person name="Quetier F."/>
            <person name="Yu Y."/>
            <person name="Kim H.R."/>
            <person name="Rambo T."/>
            <person name="Currie J."/>
            <person name="Collura K."/>
            <person name="Luo M."/>
            <person name="Yang T."/>
            <person name="Ammiraju J.S.S."/>
            <person name="Engler F."/>
            <person name="Soderlund C."/>
            <person name="Wing R.A."/>
            <person name="Palmer L.E."/>
            <person name="de la Bastide M."/>
            <person name="Spiegel L."/>
            <person name="Nascimento L."/>
            <person name="Zutavern T."/>
            <person name="O'Shaughnessy A."/>
            <person name="Dike S."/>
            <person name="Dedhia N."/>
            <person name="Preston R."/>
            <person name="Balija V."/>
            <person name="McCombie W.R."/>
            <person name="Chow T."/>
            <person name="Chen H."/>
            <person name="Chung M."/>
            <person name="Chen C."/>
            <person name="Shaw J."/>
            <person name="Wu H."/>
            <person name="Hsiao K."/>
            <person name="Chao Y."/>
            <person name="Chu M."/>
            <person name="Cheng C."/>
            <person name="Hour A."/>
            <person name="Lee P."/>
            <person name="Lin S."/>
            <person name="Lin Y."/>
            <person name="Liou J."/>
            <person name="Liu S."/>
            <person name="Hsing Y."/>
            <person name="Raghuvanshi S."/>
            <person name="Mohanty A."/>
            <person name="Bharti A.K."/>
            <person name="Gaur A."/>
            <person name="Gupta V."/>
            <person name="Kumar D."/>
            <person name="Ravi V."/>
            <person name="Vij S."/>
            <person name="Kapur A."/>
            <person name="Khurana P."/>
            <person name="Khurana P."/>
            <person name="Khurana J.P."/>
            <person name="Tyagi A.K."/>
            <person name="Gaikwad K."/>
            <person name="Singh A."/>
            <person name="Dalal V."/>
            <person name="Srivastava S."/>
            <person name="Dixit A."/>
            <person name="Pal A.K."/>
            <person name="Ghazi I.A."/>
            <person name="Yadav M."/>
            <person name="Pandit A."/>
            <person name="Bhargava A."/>
            <person name="Sureshbabu K."/>
            <person name="Batra K."/>
            <person name="Sharma T.R."/>
            <person name="Mohapatra T."/>
            <person name="Singh N.K."/>
            <person name="Messing J."/>
            <person name="Nelson A.B."/>
            <person name="Fuks G."/>
            <person name="Kavchok S."/>
            <person name="Keizer G."/>
            <person name="Linton E."/>
            <person name="Llaca V."/>
            <person name="Song R."/>
            <person name="Tanyolac B."/>
            <person name="Young S."/>
            <person name="Ho-Il K."/>
            <person name="Hahn J.H."/>
            <person name="Sangsakoo G."/>
            <person name="Vanavichit A."/>
            <person name="de Mattos Luiz.A.T."/>
            <person name="Zimmer P.D."/>
            <person name="Malone G."/>
            <person name="Dellagostin O."/>
            <person name="de Oliveira A.C."/>
            <person name="Bevan M."/>
            <person name="Bancroft I."/>
            <person name="Minx P."/>
            <person name="Cordum H."/>
            <person name="Wilson R."/>
            <person name="Cheng Z."/>
            <person name="Jin W."/>
            <person name="Jiang J."/>
            <person name="Leong S.A."/>
            <person name="Iwama H."/>
            <person name="Gojobori T."/>
            <person name="Itoh T."/>
            <person name="Niimura Y."/>
            <person name="Fujii Y."/>
            <person name="Habara T."/>
            <person name="Sakai H."/>
            <person name="Sato Y."/>
            <person name="Wilson G."/>
            <person name="Kumar K."/>
            <person name="McCouch S."/>
            <person name="Juretic N."/>
            <person name="Hoen D."/>
            <person name="Wright S."/>
            <person name="Bruskiewich R."/>
            <person name="Bureau T."/>
            <person name="Miyao A."/>
            <person name="Hirochika H."/>
            <person name="Nishikawa T."/>
            <person name="Kadowaki K."/>
            <person name="Sugiura M."/>
            <person name="Burr B."/>
            <person name="Sasaki T."/>
        </authorList>
    </citation>
    <scope>NUCLEOTIDE SEQUENCE [LARGE SCALE GENOMIC DNA]</scope>
    <source>
        <strain evidence="3">cv. Nipponbare</strain>
    </source>
</reference>
<keyword evidence="3" id="KW-1185">Reference proteome</keyword>
<proteinExistence type="predicted"/>
<evidence type="ECO:0000313" key="2">
    <source>
        <dbReference type="EMBL" id="BAS98367.1"/>
    </source>
</evidence>
<feature type="region of interest" description="Disordered" evidence="1">
    <location>
        <begin position="74"/>
        <end position="97"/>
    </location>
</feature>
<accession>A0A0P0WY63</accession>
<dbReference type="EMBL" id="AP014962">
    <property type="protein sequence ID" value="BAS98367.1"/>
    <property type="molecule type" value="Genomic_DNA"/>
</dbReference>
<evidence type="ECO:0000256" key="1">
    <source>
        <dbReference type="SAM" id="MobiDB-lite"/>
    </source>
</evidence>
<dbReference type="AlphaFoldDB" id="A0A0P0WY63"/>
<protein>
    <submittedName>
        <fullName evidence="2">Os06g0580100 protein</fullName>
    </submittedName>
</protein>
<sequence length="142" mass="15108">MYLRTLVLAGTFEIQLFNPEESMTMNGKNEIARSSDSSFCSSLLLLSLTCYATRPHLASARRSCSLWARRKCDGGSGAGYNSRQSHGGYSVGSENRRSRWRATRGGCGVLNARGGGRGVIGCRGQGGHDDMGEGGDVSIGLP</sequence>
<name>A0A0P0WY63_ORYSJ</name>
<evidence type="ECO:0000313" key="3">
    <source>
        <dbReference type="Proteomes" id="UP000059680"/>
    </source>
</evidence>
<feature type="region of interest" description="Disordered" evidence="1">
    <location>
        <begin position="123"/>
        <end position="142"/>
    </location>
</feature>
<reference evidence="2 3" key="2">
    <citation type="journal article" date="2013" name="Plant Cell Physiol.">
        <title>Rice Annotation Project Database (RAP-DB): an integrative and interactive database for rice genomics.</title>
        <authorList>
            <person name="Sakai H."/>
            <person name="Lee S.S."/>
            <person name="Tanaka T."/>
            <person name="Numa H."/>
            <person name="Kim J."/>
            <person name="Kawahara Y."/>
            <person name="Wakimoto H."/>
            <person name="Yang C.C."/>
            <person name="Iwamoto M."/>
            <person name="Abe T."/>
            <person name="Yamada Y."/>
            <person name="Muto A."/>
            <person name="Inokuchi H."/>
            <person name="Ikemura T."/>
            <person name="Matsumoto T."/>
            <person name="Sasaki T."/>
            <person name="Itoh T."/>
        </authorList>
    </citation>
    <scope>NUCLEOTIDE SEQUENCE [LARGE SCALE GENOMIC DNA]</scope>
    <source>
        <strain evidence="3">cv. Nipponbare</strain>
    </source>
</reference>
<reference evidence="2 3" key="3">
    <citation type="journal article" date="2013" name="Rice">
        <title>Improvement of the Oryza sativa Nipponbare reference genome using next generation sequence and optical map data.</title>
        <authorList>
            <person name="Kawahara Y."/>
            <person name="de la Bastide M."/>
            <person name="Hamilton J.P."/>
            <person name="Kanamori H."/>
            <person name="McCombie W.R."/>
            <person name="Ouyang S."/>
            <person name="Schwartz D.C."/>
            <person name="Tanaka T."/>
            <person name="Wu J."/>
            <person name="Zhou S."/>
            <person name="Childs K.L."/>
            <person name="Davidson R.M."/>
            <person name="Lin H."/>
            <person name="Quesada-Ocampo L."/>
            <person name="Vaillancourt B."/>
            <person name="Sakai H."/>
            <person name="Lee S.S."/>
            <person name="Kim J."/>
            <person name="Numa H."/>
            <person name="Itoh T."/>
            <person name="Buell C.R."/>
            <person name="Matsumoto T."/>
        </authorList>
    </citation>
    <scope>NUCLEOTIDE SEQUENCE [LARGE SCALE GENOMIC DNA]</scope>
    <source>
        <strain evidence="3">cv. Nipponbare</strain>
    </source>
</reference>
<dbReference type="ExpressionAtlas" id="A0A0P0WY63">
    <property type="expression patterns" value="baseline and differential"/>
</dbReference>
<organism evidence="2 3">
    <name type="scientific">Oryza sativa subsp. japonica</name>
    <name type="common">Rice</name>
    <dbReference type="NCBI Taxonomy" id="39947"/>
    <lineage>
        <taxon>Eukaryota</taxon>
        <taxon>Viridiplantae</taxon>
        <taxon>Streptophyta</taxon>
        <taxon>Embryophyta</taxon>
        <taxon>Tracheophyta</taxon>
        <taxon>Spermatophyta</taxon>
        <taxon>Magnoliopsida</taxon>
        <taxon>Liliopsida</taxon>
        <taxon>Poales</taxon>
        <taxon>Poaceae</taxon>
        <taxon>BOP clade</taxon>
        <taxon>Oryzoideae</taxon>
        <taxon>Oryzeae</taxon>
        <taxon>Oryzinae</taxon>
        <taxon>Oryza</taxon>
        <taxon>Oryza sativa</taxon>
    </lineage>
</organism>